<gene>
    <name evidence="1" type="ORF">PV328_001301</name>
</gene>
<reference evidence="1" key="2">
    <citation type="submission" date="2023-03" db="EMBL/GenBank/DDBJ databases">
        <authorList>
            <person name="Inwood S.N."/>
            <person name="Skelly J.G."/>
            <person name="Guhlin J."/>
            <person name="Harrop T.W.R."/>
            <person name="Goldson S.G."/>
            <person name="Dearden P.K."/>
        </authorList>
    </citation>
    <scope>NUCLEOTIDE SEQUENCE</scope>
    <source>
        <strain evidence="1">Irish</strain>
        <tissue evidence="1">Whole body</tissue>
    </source>
</reference>
<evidence type="ECO:0008006" key="3">
    <source>
        <dbReference type="Google" id="ProtNLM"/>
    </source>
</evidence>
<proteinExistence type="predicted"/>
<evidence type="ECO:0000313" key="2">
    <source>
        <dbReference type="Proteomes" id="UP001168990"/>
    </source>
</evidence>
<accession>A0AA39FWM9</accession>
<dbReference type="EMBL" id="JAQQBS010000001">
    <property type="protein sequence ID" value="KAK0177225.1"/>
    <property type="molecule type" value="Genomic_DNA"/>
</dbReference>
<keyword evidence="2" id="KW-1185">Reference proteome</keyword>
<organism evidence="1 2">
    <name type="scientific">Microctonus aethiopoides</name>
    <dbReference type="NCBI Taxonomy" id="144406"/>
    <lineage>
        <taxon>Eukaryota</taxon>
        <taxon>Metazoa</taxon>
        <taxon>Ecdysozoa</taxon>
        <taxon>Arthropoda</taxon>
        <taxon>Hexapoda</taxon>
        <taxon>Insecta</taxon>
        <taxon>Pterygota</taxon>
        <taxon>Neoptera</taxon>
        <taxon>Endopterygota</taxon>
        <taxon>Hymenoptera</taxon>
        <taxon>Apocrita</taxon>
        <taxon>Ichneumonoidea</taxon>
        <taxon>Braconidae</taxon>
        <taxon>Euphorinae</taxon>
        <taxon>Microctonus</taxon>
    </lineage>
</organism>
<name>A0AA39FWM9_9HYME</name>
<comment type="caution">
    <text evidence="1">The sequence shown here is derived from an EMBL/GenBank/DDBJ whole genome shotgun (WGS) entry which is preliminary data.</text>
</comment>
<sequence length="209" mass="24114">MVVNEKTITGEDLLCFTFFQAVATKIHLLQDKTSELLNIICRKFVKPEKLSDIGQDFEFEETESHKCISDISLGFDSTKEICKRLPIGDPFLNKLKGFMPGLALLHPDRAQTSNYIVFVARTFRGFDEDLLKSEWYRLHLDFTIEEKNKLSKLSFDDMWKQICRHSYPSLRKLVNAVRSLSNSNADSERVFSYLPDLKTKNGITCHLPV</sequence>
<dbReference type="Proteomes" id="UP001168990">
    <property type="component" value="Unassembled WGS sequence"/>
</dbReference>
<reference evidence="1" key="1">
    <citation type="journal article" date="2023" name="bioRxiv">
        <title>Scaffold-level genome assemblies of two parasitoid biocontrol wasps reveal the parthenogenesis mechanism and an associated novel virus.</title>
        <authorList>
            <person name="Inwood S."/>
            <person name="Skelly J."/>
            <person name="Guhlin J."/>
            <person name="Harrop T."/>
            <person name="Goldson S."/>
            <person name="Dearden P."/>
        </authorList>
    </citation>
    <scope>NUCLEOTIDE SEQUENCE</scope>
    <source>
        <strain evidence="1">Irish</strain>
        <tissue evidence="1">Whole body</tissue>
    </source>
</reference>
<dbReference type="AlphaFoldDB" id="A0AA39FWM9"/>
<protein>
    <recommendedName>
        <fullName evidence="3">HAT C-terminal dimerisation domain-containing protein</fullName>
    </recommendedName>
</protein>
<evidence type="ECO:0000313" key="1">
    <source>
        <dbReference type="EMBL" id="KAK0177225.1"/>
    </source>
</evidence>